<feature type="domain" description="BPL/LPL catalytic" evidence="7">
    <location>
        <begin position="21"/>
        <end position="193"/>
    </location>
</feature>
<comment type="caution">
    <text evidence="8">The sequence shown here is derived from an EMBL/GenBank/DDBJ whole genome shotgun (WGS) entry which is preliminary data.</text>
</comment>
<evidence type="ECO:0000256" key="1">
    <source>
        <dbReference type="ARBA" id="ARBA00022598"/>
    </source>
</evidence>
<accession>A0A2S3W4L8</accession>
<dbReference type="OrthoDB" id="9807064at2"/>
<dbReference type="InterPro" id="IPR008988">
    <property type="entry name" value="Transcriptional_repressor_C"/>
</dbReference>
<keyword evidence="3" id="KW-0067">ATP-binding</keyword>
<dbReference type="InterPro" id="IPR004408">
    <property type="entry name" value="Biotin_CoA_COase_ligase"/>
</dbReference>
<dbReference type="SUPFAM" id="SSF55681">
    <property type="entry name" value="Class II aaRS and biotin synthetases"/>
    <property type="match status" value="1"/>
</dbReference>
<dbReference type="NCBIfam" id="TIGR00121">
    <property type="entry name" value="birA_ligase"/>
    <property type="match status" value="1"/>
</dbReference>
<proteinExistence type="predicted"/>
<sequence length="258" mass="26792">MRPITDVTVVEVPRIHAGPWHLEIHGELGSTSDLCLERARDGAAEGLAILALKQTRGRGSRGRGWVDPGGNLSMSVLLRPGQDATPVGLWPFIAGLAFYDALAPWVGPGHALSLKWPNDLLLDGRKVAGILIEAGGAGDGRWLSLGMGANLCVAPVIEGRDLACMADAGPAPDVGKVASAVLTMLDIWMARHAQDGFDVIRAAWLQRAHPVGTPVRVVAATGTVCGTFGGISGDGLLLLRTPDGVRAISTGEVLLGTA</sequence>
<organism evidence="8 9">
    <name type="scientific">Novacetimonas maltaceti</name>
    <dbReference type="NCBI Taxonomy" id="1203393"/>
    <lineage>
        <taxon>Bacteria</taxon>
        <taxon>Pseudomonadati</taxon>
        <taxon>Pseudomonadota</taxon>
        <taxon>Alphaproteobacteria</taxon>
        <taxon>Acetobacterales</taxon>
        <taxon>Acetobacteraceae</taxon>
        <taxon>Novacetimonas</taxon>
    </lineage>
</organism>
<dbReference type="GO" id="GO:0004077">
    <property type="term" value="F:biotin--[biotin carboxyl-carrier protein] ligase activity"/>
    <property type="evidence" value="ECO:0007669"/>
    <property type="project" value="UniProtKB-EC"/>
</dbReference>
<reference evidence="8 9" key="1">
    <citation type="submission" date="2018-01" db="EMBL/GenBank/DDBJ databases">
        <title>Draft Genome Sequence of Komagataeibacter maltaceti LMG 1529, a Vinegar Producing Acetic Acid Bacterium Isolated from Malt Vinegar Brewery Acetifiers.</title>
        <authorList>
            <person name="Zhang Q."/>
            <person name="Hollensteiner J."/>
            <person name="Poehlein A."/>
            <person name="Daniel R."/>
        </authorList>
    </citation>
    <scope>NUCLEOTIDE SEQUENCE [LARGE SCALE GENOMIC DNA]</scope>
    <source>
        <strain evidence="8 9">LMG 1529</strain>
    </source>
</reference>
<dbReference type="GO" id="GO:0005524">
    <property type="term" value="F:ATP binding"/>
    <property type="evidence" value="ECO:0007669"/>
    <property type="project" value="UniProtKB-KW"/>
</dbReference>
<keyword evidence="9" id="KW-1185">Reference proteome</keyword>
<gene>
    <name evidence="8" type="ORF">KMAL_05720</name>
</gene>
<dbReference type="Pfam" id="PF02237">
    <property type="entry name" value="BPL_C"/>
    <property type="match status" value="1"/>
</dbReference>
<evidence type="ECO:0000313" key="9">
    <source>
        <dbReference type="Proteomes" id="UP000237344"/>
    </source>
</evidence>
<dbReference type="Gene3D" id="2.30.30.100">
    <property type="match status" value="1"/>
</dbReference>
<dbReference type="RefSeq" id="WP_110094254.1">
    <property type="nucleotide sequence ID" value="NZ_NKUE01000002.1"/>
</dbReference>
<dbReference type="EMBL" id="POTC01000004">
    <property type="protein sequence ID" value="POF63816.1"/>
    <property type="molecule type" value="Genomic_DNA"/>
</dbReference>
<dbReference type="EC" id="6.3.4.15" evidence="5"/>
<dbReference type="InterPro" id="IPR003142">
    <property type="entry name" value="BPL_C"/>
</dbReference>
<evidence type="ECO:0000256" key="2">
    <source>
        <dbReference type="ARBA" id="ARBA00022741"/>
    </source>
</evidence>
<keyword evidence="1" id="KW-0436">Ligase</keyword>
<dbReference type="Pfam" id="PF03099">
    <property type="entry name" value="BPL_LplA_LipB"/>
    <property type="match status" value="1"/>
</dbReference>
<dbReference type="PROSITE" id="PS51733">
    <property type="entry name" value="BPL_LPL_CATALYTIC"/>
    <property type="match status" value="1"/>
</dbReference>
<dbReference type="PANTHER" id="PTHR12835:SF5">
    <property type="entry name" value="BIOTIN--PROTEIN LIGASE"/>
    <property type="match status" value="1"/>
</dbReference>
<evidence type="ECO:0000256" key="6">
    <source>
        <dbReference type="ARBA" id="ARBA00047846"/>
    </source>
</evidence>
<evidence type="ECO:0000313" key="8">
    <source>
        <dbReference type="EMBL" id="POF63816.1"/>
    </source>
</evidence>
<dbReference type="AlphaFoldDB" id="A0A2S3W4L8"/>
<dbReference type="Proteomes" id="UP000237344">
    <property type="component" value="Unassembled WGS sequence"/>
</dbReference>
<comment type="catalytic activity">
    <reaction evidence="6">
        <text>biotin + L-lysyl-[protein] + ATP = N(6)-biotinyl-L-lysyl-[protein] + AMP + diphosphate + H(+)</text>
        <dbReference type="Rhea" id="RHEA:11756"/>
        <dbReference type="Rhea" id="RHEA-COMP:9752"/>
        <dbReference type="Rhea" id="RHEA-COMP:10505"/>
        <dbReference type="ChEBI" id="CHEBI:15378"/>
        <dbReference type="ChEBI" id="CHEBI:29969"/>
        <dbReference type="ChEBI" id="CHEBI:30616"/>
        <dbReference type="ChEBI" id="CHEBI:33019"/>
        <dbReference type="ChEBI" id="CHEBI:57586"/>
        <dbReference type="ChEBI" id="CHEBI:83144"/>
        <dbReference type="ChEBI" id="CHEBI:456215"/>
        <dbReference type="EC" id="6.3.4.15"/>
    </reaction>
</comment>
<evidence type="ECO:0000256" key="3">
    <source>
        <dbReference type="ARBA" id="ARBA00022840"/>
    </source>
</evidence>
<protein>
    <recommendedName>
        <fullName evidence="5">biotin--[biotin carboxyl-carrier protein] ligase</fullName>
        <ecNumber evidence="5">6.3.4.15</ecNumber>
    </recommendedName>
</protein>
<keyword evidence="4" id="KW-0092">Biotin</keyword>
<dbReference type="Gene3D" id="3.30.930.10">
    <property type="entry name" value="Bira Bifunctional Protein, Domain 2"/>
    <property type="match status" value="1"/>
</dbReference>
<keyword evidence="2" id="KW-0547">Nucleotide-binding</keyword>
<dbReference type="PANTHER" id="PTHR12835">
    <property type="entry name" value="BIOTIN PROTEIN LIGASE"/>
    <property type="match status" value="1"/>
</dbReference>
<dbReference type="SUPFAM" id="SSF50037">
    <property type="entry name" value="C-terminal domain of transcriptional repressors"/>
    <property type="match status" value="1"/>
</dbReference>
<dbReference type="GO" id="GO:0005737">
    <property type="term" value="C:cytoplasm"/>
    <property type="evidence" value="ECO:0007669"/>
    <property type="project" value="TreeGrafter"/>
</dbReference>
<dbReference type="InterPro" id="IPR004143">
    <property type="entry name" value="BPL_LPL_catalytic"/>
</dbReference>
<evidence type="ECO:0000256" key="5">
    <source>
        <dbReference type="ARBA" id="ARBA00024227"/>
    </source>
</evidence>
<evidence type="ECO:0000256" key="4">
    <source>
        <dbReference type="ARBA" id="ARBA00023267"/>
    </source>
</evidence>
<name>A0A2S3W4L8_9PROT</name>
<evidence type="ECO:0000259" key="7">
    <source>
        <dbReference type="PROSITE" id="PS51733"/>
    </source>
</evidence>
<dbReference type="InterPro" id="IPR045864">
    <property type="entry name" value="aa-tRNA-synth_II/BPL/LPL"/>
</dbReference>